<sequence>MYQKQTIVKEVGCRNGLPKLIGFEGMERVSVVTLIAQVSNKGSQEKVCLLDCIISRNGNLSEMEPFVAWESEDLRKQQMNVSYSMTDWALKEEALRWEFYNHSGGRGGIPD</sequence>
<accession>A0A438E5D5</accession>
<protein>
    <submittedName>
        <fullName evidence="1">Uncharacterized protein</fullName>
    </submittedName>
</protein>
<evidence type="ECO:0000313" key="1">
    <source>
        <dbReference type="EMBL" id="RVW42961.1"/>
    </source>
</evidence>
<name>A0A438E5D5_VITVI</name>
<dbReference type="AlphaFoldDB" id="A0A438E5D5"/>
<comment type="caution">
    <text evidence="1">The sequence shown here is derived from an EMBL/GenBank/DDBJ whole genome shotgun (WGS) entry which is preliminary data.</text>
</comment>
<proteinExistence type="predicted"/>
<dbReference type="Proteomes" id="UP000288805">
    <property type="component" value="Unassembled WGS sequence"/>
</dbReference>
<dbReference type="EMBL" id="QGNW01001390">
    <property type="protein sequence ID" value="RVW42961.1"/>
    <property type="molecule type" value="Genomic_DNA"/>
</dbReference>
<reference evidence="1 2" key="1">
    <citation type="journal article" date="2018" name="PLoS Genet.">
        <title>Population sequencing reveals clonal diversity and ancestral inbreeding in the grapevine cultivar Chardonnay.</title>
        <authorList>
            <person name="Roach M.J."/>
            <person name="Johnson D.L."/>
            <person name="Bohlmann J."/>
            <person name="van Vuuren H.J."/>
            <person name="Jones S.J."/>
            <person name="Pretorius I.S."/>
            <person name="Schmidt S.A."/>
            <person name="Borneman A.R."/>
        </authorList>
    </citation>
    <scope>NUCLEOTIDE SEQUENCE [LARGE SCALE GENOMIC DNA]</scope>
    <source>
        <strain evidence="2">cv. Chardonnay</strain>
        <tissue evidence="1">Leaf</tissue>
    </source>
</reference>
<organism evidence="1 2">
    <name type="scientific">Vitis vinifera</name>
    <name type="common">Grape</name>
    <dbReference type="NCBI Taxonomy" id="29760"/>
    <lineage>
        <taxon>Eukaryota</taxon>
        <taxon>Viridiplantae</taxon>
        <taxon>Streptophyta</taxon>
        <taxon>Embryophyta</taxon>
        <taxon>Tracheophyta</taxon>
        <taxon>Spermatophyta</taxon>
        <taxon>Magnoliopsida</taxon>
        <taxon>eudicotyledons</taxon>
        <taxon>Gunneridae</taxon>
        <taxon>Pentapetalae</taxon>
        <taxon>rosids</taxon>
        <taxon>Vitales</taxon>
        <taxon>Vitaceae</taxon>
        <taxon>Viteae</taxon>
        <taxon>Vitis</taxon>
    </lineage>
</organism>
<gene>
    <name evidence="1" type="ORF">CK203_076297</name>
</gene>
<evidence type="ECO:0000313" key="2">
    <source>
        <dbReference type="Proteomes" id="UP000288805"/>
    </source>
</evidence>